<proteinExistence type="predicted"/>
<dbReference type="EMBL" id="CP158568">
    <property type="protein sequence ID" value="XBY46141.1"/>
    <property type="molecule type" value="Genomic_DNA"/>
</dbReference>
<dbReference type="KEGG" id="mflg:ABS361_07905"/>
<evidence type="ECO:0000256" key="1">
    <source>
        <dbReference type="SAM" id="MobiDB-lite"/>
    </source>
</evidence>
<feature type="compositionally biased region" description="Low complexity" evidence="1">
    <location>
        <begin position="67"/>
        <end position="139"/>
    </location>
</feature>
<dbReference type="RefSeq" id="WP_407051239.1">
    <property type="nucleotide sequence ID" value="NZ_CP158568.1"/>
</dbReference>
<accession>A0AAU7XEZ6</accession>
<dbReference type="AlphaFoldDB" id="A0AAU7XEZ6"/>
<feature type="region of interest" description="Disordered" evidence="1">
    <location>
        <begin position="57"/>
        <end position="139"/>
    </location>
</feature>
<sequence>MKSSTQITLLAAGLSVVGAGAMSEIMRGRDACRGISPEMLQRSIPLSPEQLQRVEACEKDRAGHRGSGSSSSRRWWSWSSGSGWSGSSSGSASTAPSSSLSSGGTRAPAGTVSKSGTSTTHVSTGGFGSTGSFHMSGGS</sequence>
<organism evidence="2">
    <name type="scientific">Methyloraptor flagellatus</name>
    <dbReference type="NCBI Taxonomy" id="3162530"/>
    <lineage>
        <taxon>Bacteria</taxon>
        <taxon>Pseudomonadati</taxon>
        <taxon>Pseudomonadota</taxon>
        <taxon>Alphaproteobacteria</taxon>
        <taxon>Hyphomicrobiales</taxon>
        <taxon>Ancalomicrobiaceae</taxon>
        <taxon>Methyloraptor</taxon>
    </lineage>
</organism>
<name>A0AAU7XEZ6_9HYPH</name>
<reference evidence="2" key="1">
    <citation type="submission" date="2024-06" db="EMBL/GenBank/DDBJ databases">
        <title>Methylostella associata gen. nov., sp. nov., a novel Ancalomicrobiaceae-affiliated facultatively methylotrophic bacteria that feed on methanotrophs of the genus Methylococcus.</title>
        <authorList>
            <person name="Saltykova V."/>
            <person name="Danilova O.V."/>
            <person name="Oshkin I.Y."/>
            <person name="Belova S.E."/>
            <person name="Pimenov N.V."/>
            <person name="Dedysh S.N."/>
        </authorList>
    </citation>
    <scope>NUCLEOTIDE SEQUENCE</scope>
    <source>
        <strain evidence="2">S20</strain>
    </source>
</reference>
<protein>
    <submittedName>
        <fullName evidence="2">Uncharacterized protein</fullName>
    </submittedName>
</protein>
<evidence type="ECO:0000313" key="2">
    <source>
        <dbReference type="EMBL" id="XBY46141.1"/>
    </source>
</evidence>
<gene>
    <name evidence="2" type="ORF">ABS361_07905</name>
</gene>